<keyword evidence="5" id="KW-1185">Reference proteome</keyword>
<dbReference type="Proteomes" id="UP000295124">
    <property type="component" value="Unassembled WGS sequence"/>
</dbReference>
<dbReference type="AlphaFoldDB" id="A0A4R4YN21"/>
<dbReference type="InterPro" id="IPR013094">
    <property type="entry name" value="AB_hydrolase_3"/>
</dbReference>
<reference evidence="4 5" key="1">
    <citation type="submission" date="2019-03" db="EMBL/GenBank/DDBJ databases">
        <title>Draft genome sequences of novel Actinobacteria.</title>
        <authorList>
            <person name="Sahin N."/>
            <person name="Ay H."/>
            <person name="Saygin H."/>
        </authorList>
    </citation>
    <scope>NUCLEOTIDE SEQUENCE [LARGE SCALE GENOMIC DNA]</scope>
    <source>
        <strain evidence="4 5">JCM 13523</strain>
    </source>
</reference>
<accession>A0A4R4YN21</accession>
<gene>
    <name evidence="4" type="ORF">E1263_37545</name>
</gene>
<dbReference type="Pfam" id="PF07859">
    <property type="entry name" value="Abhydrolase_3"/>
    <property type="match status" value="1"/>
</dbReference>
<dbReference type="RefSeq" id="WP_132176345.1">
    <property type="nucleotide sequence ID" value="NZ_SMKX01000187.1"/>
</dbReference>
<name>A0A4R4YN21_9ACTN</name>
<dbReference type="FunFam" id="3.40.50.1820:FF:000089">
    <property type="entry name" value="Alpha/beta hydrolase"/>
    <property type="match status" value="1"/>
</dbReference>
<dbReference type="EMBL" id="SMKX01000187">
    <property type="protein sequence ID" value="TDD45940.1"/>
    <property type="molecule type" value="Genomic_DNA"/>
</dbReference>
<evidence type="ECO:0000256" key="1">
    <source>
        <dbReference type="ARBA" id="ARBA00010515"/>
    </source>
</evidence>
<dbReference type="InterPro" id="IPR050300">
    <property type="entry name" value="GDXG_lipolytic_enzyme"/>
</dbReference>
<organism evidence="4 5">
    <name type="scientific">Kribbella antibiotica</name>
    <dbReference type="NCBI Taxonomy" id="190195"/>
    <lineage>
        <taxon>Bacteria</taxon>
        <taxon>Bacillati</taxon>
        <taxon>Actinomycetota</taxon>
        <taxon>Actinomycetes</taxon>
        <taxon>Propionibacteriales</taxon>
        <taxon>Kribbellaceae</taxon>
        <taxon>Kribbella</taxon>
    </lineage>
</organism>
<dbReference type="Gene3D" id="3.40.50.1820">
    <property type="entry name" value="alpha/beta hydrolase"/>
    <property type="match status" value="1"/>
</dbReference>
<evidence type="ECO:0000256" key="2">
    <source>
        <dbReference type="ARBA" id="ARBA00022801"/>
    </source>
</evidence>
<evidence type="ECO:0000259" key="3">
    <source>
        <dbReference type="Pfam" id="PF07859"/>
    </source>
</evidence>
<comment type="similarity">
    <text evidence="1">Belongs to the 'GDXG' lipolytic enzyme family.</text>
</comment>
<dbReference type="PANTHER" id="PTHR48081">
    <property type="entry name" value="AB HYDROLASE SUPERFAMILY PROTEIN C4A8.06C"/>
    <property type="match status" value="1"/>
</dbReference>
<dbReference type="InterPro" id="IPR029058">
    <property type="entry name" value="AB_hydrolase_fold"/>
</dbReference>
<evidence type="ECO:0000313" key="4">
    <source>
        <dbReference type="EMBL" id="TDD45940.1"/>
    </source>
</evidence>
<feature type="domain" description="Alpha/beta hydrolase fold-3" evidence="3">
    <location>
        <begin position="113"/>
        <end position="319"/>
    </location>
</feature>
<dbReference type="GO" id="GO:0016787">
    <property type="term" value="F:hydrolase activity"/>
    <property type="evidence" value="ECO:0007669"/>
    <property type="project" value="UniProtKB-KW"/>
</dbReference>
<dbReference type="PANTHER" id="PTHR48081:SF8">
    <property type="entry name" value="ALPHA_BETA HYDROLASE FOLD-3 DOMAIN-CONTAINING PROTEIN-RELATED"/>
    <property type="match status" value="1"/>
</dbReference>
<comment type="caution">
    <text evidence="4">The sequence shown here is derived from an EMBL/GenBank/DDBJ whole genome shotgun (WGS) entry which is preliminary data.</text>
</comment>
<dbReference type="SUPFAM" id="SSF53474">
    <property type="entry name" value="alpha/beta-Hydrolases"/>
    <property type="match status" value="1"/>
</dbReference>
<proteinExistence type="inferred from homology"/>
<dbReference type="OrthoDB" id="3181909at2"/>
<evidence type="ECO:0000313" key="5">
    <source>
        <dbReference type="Proteomes" id="UP000295124"/>
    </source>
</evidence>
<protein>
    <submittedName>
        <fullName evidence="4">Alpha/beta hydrolase</fullName>
    </submittedName>
</protein>
<sequence>MAGRAWQERVAGGVLRAAVGLPGPVRRLVAGRPVSVDGQELDPELQVALRLMGLAPEAKDKTLRQRRAELDQQARIFGGTPLPVDTIKPVFIPGAAGKIAARLYRPAGYKTLLVYYHGGGFVVGGLDSTDSLCRFLAVHSDTAVLSIDYRLAPEAPFPAAVDDAVTAFHYAVSHAAELGVDPAAIGVGGDSAGGNLAAVVSQLTTAQGGTAPAFQLLFYPWLDLSTKHPSYKLFGEGFLLTEEQLDWYTAHYLRDPSESTNPRVSPLLAADLQGQPPTYIAVAGFDPLRDEGERYAERLREAGVPVTLRRHSGLIHAFASGTGVGAACRDAMLEAAAALRTLKTSDTAQ</sequence>
<keyword evidence="2 4" id="KW-0378">Hydrolase</keyword>